<accession>A0A849JWQ6</accession>
<gene>
    <name evidence="2" type="ORF">HLI28_09325</name>
</gene>
<dbReference type="AlphaFoldDB" id="A0A849JWQ6"/>
<name>A0A849JWQ6_9MICO</name>
<evidence type="ECO:0000313" key="2">
    <source>
        <dbReference type="EMBL" id="NNU27742.1"/>
    </source>
</evidence>
<feature type="transmembrane region" description="Helical" evidence="1">
    <location>
        <begin position="227"/>
        <end position="249"/>
    </location>
</feature>
<evidence type="ECO:0000313" key="3">
    <source>
        <dbReference type="Proteomes" id="UP000557204"/>
    </source>
</evidence>
<evidence type="ECO:0000256" key="1">
    <source>
        <dbReference type="SAM" id="Phobius"/>
    </source>
</evidence>
<protein>
    <submittedName>
        <fullName evidence="2">Uncharacterized protein</fullName>
    </submittedName>
</protein>
<feature type="transmembrane region" description="Helical" evidence="1">
    <location>
        <begin position="45"/>
        <end position="64"/>
    </location>
</feature>
<keyword evidence="3" id="KW-1185">Reference proteome</keyword>
<keyword evidence="1" id="KW-0472">Membrane</keyword>
<dbReference type="Proteomes" id="UP000557204">
    <property type="component" value="Unassembled WGS sequence"/>
</dbReference>
<reference evidence="2 3" key="1">
    <citation type="submission" date="2020-05" db="EMBL/GenBank/DDBJ databases">
        <title>Genome sequence of Isoptericola sp. JC619 isolated from Chilika lagoon, India.</title>
        <authorList>
            <person name="Kumar D."/>
            <person name="Appam K."/>
            <person name="Gandham S."/>
            <person name="Uppada J."/>
            <person name="Sasikala C."/>
            <person name="Venkata Ramana C."/>
        </authorList>
    </citation>
    <scope>NUCLEOTIDE SEQUENCE [LARGE SCALE GENOMIC DNA]</scope>
    <source>
        <strain evidence="2 3">JC619</strain>
    </source>
</reference>
<keyword evidence="1" id="KW-0812">Transmembrane</keyword>
<feature type="transmembrane region" description="Helical" evidence="1">
    <location>
        <begin position="187"/>
        <end position="206"/>
    </location>
</feature>
<dbReference type="RefSeq" id="WP_171247244.1">
    <property type="nucleotide sequence ID" value="NZ_JABFAJ010000017.1"/>
</dbReference>
<feature type="transmembrane region" description="Helical" evidence="1">
    <location>
        <begin position="269"/>
        <end position="294"/>
    </location>
</feature>
<feature type="transmembrane region" description="Helical" evidence="1">
    <location>
        <begin position="128"/>
        <end position="149"/>
    </location>
</feature>
<sequence length="313" mass="30935">MAVVVLALGVAAAAVPALLVSAVLWFRRRPTDVGEPTLAARRHEVLVSTAALLAAAVCAGVLLAQPVTWRPGTPGTPAPGLLQALTPCAVAATFAAVRGVGELTWPRPRGEVRSAPLRRRTARTLGGARLRLMILTAGCLAATLVGFGLTADPTGRAFATGPVALADGGTLSGATGPYPGWPYGGPLLVAVLITLGVTGLALATIVRRPPLHGVPGHHDDAVRATSTARLLGAVQLCLGVTLGGVLVVGGMALRGAGSSLLLNGASPHGLVAVGTALALAGGAILLASVVAGLVTVAPRQAPDPATPADATVA</sequence>
<organism evidence="2 3">
    <name type="scientific">Isoptericola sediminis</name>
    <dbReference type="NCBI Taxonomy" id="2733572"/>
    <lineage>
        <taxon>Bacteria</taxon>
        <taxon>Bacillati</taxon>
        <taxon>Actinomycetota</taxon>
        <taxon>Actinomycetes</taxon>
        <taxon>Micrococcales</taxon>
        <taxon>Promicromonosporaceae</taxon>
        <taxon>Isoptericola</taxon>
    </lineage>
</organism>
<keyword evidence="1" id="KW-1133">Transmembrane helix</keyword>
<proteinExistence type="predicted"/>
<comment type="caution">
    <text evidence="2">The sequence shown here is derived from an EMBL/GenBank/DDBJ whole genome shotgun (WGS) entry which is preliminary data.</text>
</comment>
<dbReference type="EMBL" id="JABFAJ010000017">
    <property type="protein sequence ID" value="NNU27742.1"/>
    <property type="molecule type" value="Genomic_DNA"/>
</dbReference>